<dbReference type="OrthoDB" id="5428040at2759"/>
<evidence type="ECO:0000256" key="1">
    <source>
        <dbReference type="SAM" id="Phobius"/>
    </source>
</evidence>
<name>A0A194X0E7_MOLSC</name>
<dbReference type="InParanoid" id="A0A194X0E7"/>
<keyword evidence="1" id="KW-0812">Transmembrane</keyword>
<dbReference type="AlphaFoldDB" id="A0A194X0E7"/>
<dbReference type="EMBL" id="KQ947422">
    <property type="protein sequence ID" value="KUJ13429.1"/>
    <property type="molecule type" value="Genomic_DNA"/>
</dbReference>
<sequence>MASQFHRISLRDSLGVRAIIILALTPPVILGTLGFIAFLWFGNHDNQTWRRFMVHSWVTRAVSIAALIIRLATSLQAGIAVAMLAALALEHYGVPLIDAVALAVMRSGETTPQTLFGRTVLGFTMKPKNLHWIYTLLTLLLFATTSILQLTSTALLSDLQLGPLPGYSNSSALSYDFQWNMTALSEKQNTFIPMIRRQTPWARNPQFYPTFAEFSSPAPPRSDVDDTGVLLRAFLPMTDSQQRNILRNYTGKAFVLDSRVACQQPILTDLQMSWDPSSGSVFSVNGNYANSTSSEGLLTPSRPVSFMCPSYFYSDGYTVCQLQGSGNFSGNPGGALQSAFINATDYNPLPYSLSPMSIFGAPYLVFNSTIDVLAVTHEGEPPLDLVAGQTAVPGVWTHWQVPTDETYESNPSGFVADFNITLCYTAFDTAGLEVNLYGDSIRTEPLPQFQPSEQSYTFDDIIIQLGNNNTKASAADRGILQMEERDSWIPEVEDTRPGGVQPWIQGMTDMETVSITPSHLIGHYTSGNSSCVLDLADLWYITSGMVNADPSLIQLFTQSMATNQSVAASMSSLLTVLASMAYYDQIAQFQTSDQVSQVYFETVLFPQHSRGFAALVIVLCLHVFIVVTAAVMFRRLTHYTMIGNAWQSVAQVVTPMTQGLLIDNTLAKDSSVSRQLRQEGRMADRVKVGYLEDSDNGRYGLVHAGLYKRRNKVQMGIGMDPLVPRRMDHESK</sequence>
<keyword evidence="1" id="KW-0472">Membrane</keyword>
<dbReference type="RefSeq" id="XP_018067784.1">
    <property type="nucleotide sequence ID" value="XM_018221309.1"/>
</dbReference>
<feature type="transmembrane region" description="Helical" evidence="1">
    <location>
        <begin position="20"/>
        <end position="41"/>
    </location>
</feature>
<evidence type="ECO:0000313" key="3">
    <source>
        <dbReference type="Proteomes" id="UP000070700"/>
    </source>
</evidence>
<accession>A0A194X0E7</accession>
<dbReference type="GeneID" id="28831035"/>
<feature type="transmembrane region" description="Helical" evidence="1">
    <location>
        <begin position="612"/>
        <end position="633"/>
    </location>
</feature>
<dbReference type="KEGG" id="psco:LY89DRAFT_754172"/>
<evidence type="ECO:0000313" key="2">
    <source>
        <dbReference type="EMBL" id="KUJ13429.1"/>
    </source>
</evidence>
<feature type="transmembrane region" description="Helical" evidence="1">
    <location>
        <begin position="61"/>
        <end position="89"/>
    </location>
</feature>
<feature type="transmembrane region" description="Helical" evidence="1">
    <location>
        <begin position="132"/>
        <end position="150"/>
    </location>
</feature>
<proteinExistence type="predicted"/>
<gene>
    <name evidence="2" type="ORF">LY89DRAFT_754172</name>
</gene>
<dbReference type="Proteomes" id="UP000070700">
    <property type="component" value="Unassembled WGS sequence"/>
</dbReference>
<organism evidence="2 3">
    <name type="scientific">Mollisia scopiformis</name>
    <name type="common">Conifer needle endophyte fungus</name>
    <name type="synonym">Phialocephala scopiformis</name>
    <dbReference type="NCBI Taxonomy" id="149040"/>
    <lineage>
        <taxon>Eukaryota</taxon>
        <taxon>Fungi</taxon>
        <taxon>Dikarya</taxon>
        <taxon>Ascomycota</taxon>
        <taxon>Pezizomycotina</taxon>
        <taxon>Leotiomycetes</taxon>
        <taxon>Helotiales</taxon>
        <taxon>Mollisiaceae</taxon>
        <taxon>Mollisia</taxon>
    </lineage>
</organism>
<keyword evidence="3" id="KW-1185">Reference proteome</keyword>
<protein>
    <submittedName>
        <fullName evidence="2">Uncharacterized protein</fullName>
    </submittedName>
</protein>
<keyword evidence="1" id="KW-1133">Transmembrane helix</keyword>
<reference evidence="2 3" key="1">
    <citation type="submission" date="2015-10" db="EMBL/GenBank/DDBJ databases">
        <title>Full genome of DAOMC 229536 Phialocephala scopiformis, a fungal endophyte of spruce producing the potent anti-insectan compound rugulosin.</title>
        <authorList>
            <consortium name="DOE Joint Genome Institute"/>
            <person name="Walker A.K."/>
            <person name="Frasz S.L."/>
            <person name="Seifert K.A."/>
            <person name="Miller J.D."/>
            <person name="Mondo S.J."/>
            <person name="Labutti K."/>
            <person name="Lipzen A."/>
            <person name="Dockter R."/>
            <person name="Kennedy M."/>
            <person name="Grigoriev I.V."/>
            <person name="Spatafora J.W."/>
        </authorList>
    </citation>
    <scope>NUCLEOTIDE SEQUENCE [LARGE SCALE GENOMIC DNA]</scope>
    <source>
        <strain evidence="2 3">CBS 120377</strain>
    </source>
</reference>